<dbReference type="InterPro" id="IPR006059">
    <property type="entry name" value="SBP"/>
</dbReference>
<name>A0A0D5NQT0_9BACL</name>
<reference evidence="1 2" key="1">
    <citation type="journal article" date="2015" name="J. Biotechnol.">
        <title>Complete genome sequence of Paenibacillus beijingensis 7188(T) (=DSM 24997(T)), a novel rhizobacterium from jujube garden soil.</title>
        <authorList>
            <person name="Kwak Y."/>
            <person name="Shin J.H."/>
        </authorList>
    </citation>
    <scope>NUCLEOTIDE SEQUENCE [LARGE SCALE GENOMIC DNA]</scope>
    <source>
        <strain evidence="1 2">DSM 24997</strain>
    </source>
</reference>
<dbReference type="InterPro" id="IPR050490">
    <property type="entry name" value="Bact_solute-bd_prot1"/>
</dbReference>
<evidence type="ECO:0000313" key="2">
    <source>
        <dbReference type="Proteomes" id="UP000032633"/>
    </source>
</evidence>
<evidence type="ECO:0008006" key="3">
    <source>
        <dbReference type="Google" id="ProtNLM"/>
    </source>
</evidence>
<gene>
    <name evidence="1" type="ORF">VN24_06655</name>
</gene>
<dbReference type="EMBL" id="CP011058">
    <property type="protein sequence ID" value="AJY77555.1"/>
    <property type="molecule type" value="Genomic_DNA"/>
</dbReference>
<dbReference type="Pfam" id="PF13416">
    <property type="entry name" value="SBP_bac_8"/>
    <property type="match status" value="1"/>
</dbReference>
<dbReference type="SUPFAM" id="SSF53850">
    <property type="entry name" value="Periplasmic binding protein-like II"/>
    <property type="match status" value="1"/>
</dbReference>
<accession>A0A0D5NQT0</accession>
<dbReference type="AlphaFoldDB" id="A0A0D5NQT0"/>
<evidence type="ECO:0000313" key="1">
    <source>
        <dbReference type="EMBL" id="AJY77555.1"/>
    </source>
</evidence>
<dbReference type="Gene3D" id="3.40.190.10">
    <property type="entry name" value="Periplasmic binding protein-like II"/>
    <property type="match status" value="1"/>
</dbReference>
<dbReference type="PANTHER" id="PTHR43649:SF27">
    <property type="entry name" value="EXTRACELLULAR SOLUTE-BINDING PROTEIN FAMILY 1"/>
    <property type="match status" value="1"/>
</dbReference>
<dbReference type="PATRIC" id="fig|1126833.4.peg.1449"/>
<organism evidence="1 2">
    <name type="scientific">Paenibacillus beijingensis</name>
    <dbReference type="NCBI Taxonomy" id="1126833"/>
    <lineage>
        <taxon>Bacteria</taxon>
        <taxon>Bacillati</taxon>
        <taxon>Bacillota</taxon>
        <taxon>Bacilli</taxon>
        <taxon>Bacillales</taxon>
        <taxon>Paenibacillaceae</taxon>
        <taxon>Paenibacillus</taxon>
    </lineage>
</organism>
<dbReference type="HOGENOM" id="CLU_309660_0_0_9"/>
<dbReference type="KEGG" id="pbj:VN24_06655"/>
<dbReference type="PANTHER" id="PTHR43649">
    <property type="entry name" value="ARABINOSE-BINDING PROTEIN-RELATED"/>
    <property type="match status" value="1"/>
</dbReference>
<sequence length="916" mass="105119">MSTNQKSHQASVGNRYEHYITRYSNETRPQVTKLIEAETFAAADGMQTKKLDSYQGSTSAVVYTEDTGSIYWDIQVLEDGLYHIGLRYFPVEGNSSPIERELLIDGVTPFDEAARLVFSRVWRNELPEVERDSRGNDLRPRQIESPEWEEVVLSDSEGYYKEPFSFYFSKGNHRITLASLREPLIIDYLKLFQEEKTPSYREVAHTYDKLGYQVTKDAIVKIQAEKAILKSNPSLYPMNDRSSPGTEPYDVSKIRMNTIGGVNWKVPGQWITWEVDIPKDGLYQLGFRYKQNTVRGINVVRKLYVDDRVPFKEAEAIPFRYDGAWQLGMPGENGEPYLFYLTEGKHRIKMELTMGELSDIIRMIRSSIQQLNALYLKIIMLTSTVPDPFRDYELERKIPELETVFQEQSDLLAMAADRMDEMVGGTSGSTTILRTTSYQLKDLGSRPETLTSRLKQFKDNVSALGTWLLTVNQQPLEIDYLFFKSPNVPAPEVNTGMMDRAAHEVMSFSKSFSENYNTVNAEKRGVNDISVWIAAGRDQAQLLRSMIDNSFVPQTGINVNLQLVNPEVILPATLAGKGPDIALTMADVVNFAMRSALQDLSEFPEFDTVKRRFMDSAFVSFTYQDGVYAIPETQSFPMLFYRKDILEQLHLDVPQTWEDMYRIIPELQKHNMEIAMPSNILFETMLYQSGGQFYQKDGIATDLDSAVGMDTFRKWTELYTNYKLPLEFDFINRFRTGEMPVGIADYTTYNFLTVFAPEIRGMWNFAPLPGTKDTDNTLHRETLSTTTGTVMFKNAKNKKAAWEFIKWWTDTESQLTYGRELEAILGESGRYGAANLETLSRLPWSARELKQLMGQFQWVVGRPAVPGGYSLDRHLNNAFYEVYNGGSEPRETLENYVRTINQEITIKRNEFHLPTK</sequence>
<keyword evidence="2" id="KW-1185">Reference proteome</keyword>
<reference evidence="2" key="2">
    <citation type="submission" date="2015-03" db="EMBL/GenBank/DDBJ databases">
        <title>Genome sequence of Paenibacillus beijingensis strain DSM 24997T.</title>
        <authorList>
            <person name="Kwak Y."/>
            <person name="Shin J.-H."/>
        </authorList>
    </citation>
    <scope>NUCLEOTIDE SEQUENCE [LARGE SCALE GENOMIC DNA]</scope>
    <source>
        <strain evidence="2">DSM 24997</strain>
    </source>
</reference>
<protein>
    <recommendedName>
        <fullName evidence="3">ABC transporter substrate-binding protein</fullName>
    </recommendedName>
</protein>
<dbReference type="Proteomes" id="UP000032633">
    <property type="component" value="Chromosome"/>
</dbReference>
<dbReference type="CDD" id="cd14489">
    <property type="entry name" value="CBM_SBP_bac_1_like"/>
    <property type="match status" value="1"/>
</dbReference>
<dbReference type="STRING" id="1126833.VN24_06655"/>
<proteinExistence type="predicted"/>
<dbReference type="Gene3D" id="2.60.120.260">
    <property type="entry name" value="Galactose-binding domain-like"/>
    <property type="match status" value="2"/>
</dbReference>